<dbReference type="SMART" id="SM00448">
    <property type="entry name" value="REC"/>
    <property type="match status" value="1"/>
</dbReference>
<keyword evidence="1 3" id="KW-0597">Phosphoprotein</keyword>
<dbReference type="Pfam" id="PF00196">
    <property type="entry name" value="GerE"/>
    <property type="match status" value="1"/>
</dbReference>
<feature type="domain" description="Response regulatory" evidence="5">
    <location>
        <begin position="4"/>
        <end position="122"/>
    </location>
</feature>
<organism evidence="6 7">
    <name type="scientific">Dyella marensis</name>
    <dbReference type="NCBI Taxonomy" id="500610"/>
    <lineage>
        <taxon>Bacteria</taxon>
        <taxon>Pseudomonadati</taxon>
        <taxon>Pseudomonadota</taxon>
        <taxon>Gammaproteobacteria</taxon>
        <taxon>Lysobacterales</taxon>
        <taxon>Rhodanobacteraceae</taxon>
        <taxon>Dyella</taxon>
    </lineage>
</organism>
<dbReference type="SMART" id="SM00421">
    <property type="entry name" value="HTH_LUXR"/>
    <property type="match status" value="1"/>
</dbReference>
<gene>
    <name evidence="6" type="ORF">SAMN02799615_01239</name>
</gene>
<feature type="modified residue" description="4-aspartylphosphate" evidence="3">
    <location>
        <position position="54"/>
    </location>
</feature>
<feature type="domain" description="HTH luxR-type" evidence="4">
    <location>
        <begin position="145"/>
        <end position="210"/>
    </location>
</feature>
<dbReference type="InterPro" id="IPR000792">
    <property type="entry name" value="Tscrpt_reg_LuxR_C"/>
</dbReference>
<dbReference type="InterPro" id="IPR058245">
    <property type="entry name" value="NreC/VraR/RcsB-like_REC"/>
</dbReference>
<dbReference type="PANTHER" id="PTHR43214">
    <property type="entry name" value="TWO-COMPONENT RESPONSE REGULATOR"/>
    <property type="match status" value="1"/>
</dbReference>
<keyword evidence="2" id="KW-0238">DNA-binding</keyword>
<dbReference type="EMBL" id="FONH01000003">
    <property type="protein sequence ID" value="SFE58667.1"/>
    <property type="molecule type" value="Genomic_DNA"/>
</dbReference>
<evidence type="ECO:0000256" key="3">
    <source>
        <dbReference type="PROSITE-ProRule" id="PRU00169"/>
    </source>
</evidence>
<dbReference type="GO" id="GO:0006355">
    <property type="term" value="P:regulation of DNA-templated transcription"/>
    <property type="evidence" value="ECO:0007669"/>
    <property type="project" value="InterPro"/>
</dbReference>
<dbReference type="InterPro" id="IPR001789">
    <property type="entry name" value="Sig_transdc_resp-reg_receiver"/>
</dbReference>
<dbReference type="Proteomes" id="UP000199477">
    <property type="component" value="Unassembled WGS sequence"/>
</dbReference>
<evidence type="ECO:0000313" key="7">
    <source>
        <dbReference type="Proteomes" id="UP000199477"/>
    </source>
</evidence>
<dbReference type="SUPFAM" id="SSF46894">
    <property type="entry name" value="C-terminal effector domain of the bipartite response regulators"/>
    <property type="match status" value="1"/>
</dbReference>
<dbReference type="Pfam" id="PF00072">
    <property type="entry name" value="Response_reg"/>
    <property type="match status" value="1"/>
</dbReference>
<dbReference type="AlphaFoldDB" id="A0A1I2BRK4"/>
<evidence type="ECO:0000259" key="5">
    <source>
        <dbReference type="PROSITE" id="PS50110"/>
    </source>
</evidence>
<dbReference type="PROSITE" id="PS50043">
    <property type="entry name" value="HTH_LUXR_2"/>
    <property type="match status" value="1"/>
</dbReference>
<keyword evidence="7" id="KW-1185">Reference proteome</keyword>
<dbReference type="CDD" id="cd06170">
    <property type="entry name" value="LuxR_C_like"/>
    <property type="match status" value="1"/>
</dbReference>
<proteinExistence type="predicted"/>
<reference evidence="7" key="1">
    <citation type="submission" date="2016-10" db="EMBL/GenBank/DDBJ databases">
        <authorList>
            <person name="Varghese N."/>
            <person name="Submissions S."/>
        </authorList>
    </citation>
    <scope>NUCLEOTIDE SEQUENCE [LARGE SCALE GENOMIC DNA]</scope>
    <source>
        <strain evidence="7">UNC178MFTsu3.1</strain>
    </source>
</reference>
<accession>A0A1I2BRK4</accession>
<dbReference type="InterPro" id="IPR036388">
    <property type="entry name" value="WH-like_DNA-bd_sf"/>
</dbReference>
<dbReference type="Gene3D" id="3.40.50.2300">
    <property type="match status" value="1"/>
</dbReference>
<dbReference type="Gene3D" id="1.10.10.10">
    <property type="entry name" value="Winged helix-like DNA-binding domain superfamily/Winged helix DNA-binding domain"/>
    <property type="match status" value="1"/>
</dbReference>
<protein>
    <submittedName>
        <fullName evidence="6">Two-component system, NarL family, captular synthesis response regulator RcsB</fullName>
    </submittedName>
</protein>
<evidence type="ECO:0000259" key="4">
    <source>
        <dbReference type="PROSITE" id="PS50043"/>
    </source>
</evidence>
<dbReference type="GO" id="GO:0003677">
    <property type="term" value="F:DNA binding"/>
    <property type="evidence" value="ECO:0007669"/>
    <property type="project" value="UniProtKB-KW"/>
</dbReference>
<evidence type="ECO:0000313" key="6">
    <source>
        <dbReference type="EMBL" id="SFE58667.1"/>
    </source>
</evidence>
<dbReference type="STRING" id="500610.SAMN02799615_01239"/>
<dbReference type="CDD" id="cd17535">
    <property type="entry name" value="REC_NarL-like"/>
    <property type="match status" value="1"/>
</dbReference>
<dbReference type="RefSeq" id="WP_026636008.1">
    <property type="nucleotide sequence ID" value="NZ_FONH01000003.1"/>
</dbReference>
<name>A0A1I2BRK4_9GAMM</name>
<dbReference type="PROSITE" id="PS50110">
    <property type="entry name" value="RESPONSE_REGULATORY"/>
    <property type="match status" value="1"/>
</dbReference>
<dbReference type="InterPro" id="IPR011006">
    <property type="entry name" value="CheY-like_superfamily"/>
</dbReference>
<evidence type="ECO:0000256" key="1">
    <source>
        <dbReference type="ARBA" id="ARBA00022553"/>
    </source>
</evidence>
<dbReference type="InterPro" id="IPR039420">
    <property type="entry name" value="WalR-like"/>
</dbReference>
<dbReference type="SUPFAM" id="SSF52172">
    <property type="entry name" value="CheY-like"/>
    <property type="match status" value="1"/>
</dbReference>
<dbReference type="InterPro" id="IPR016032">
    <property type="entry name" value="Sig_transdc_resp-reg_C-effctor"/>
</dbReference>
<sequence>MTIRVVLADDHPIVLLGSRMLIEQGGTTVVGEARNPQELLLILSSTECDVLVTDFAMPGEGHADGLAMLGLIRRKYPELPIVVLTNMSNIGVLRSILGEGVRGIVEKGAEMGELPVAIRSAAKGTVYLSDKLRRNLEEQGFTAKESTTAARLTAREMEVVRMLASGLSPTEVSQALHRTVKTVSWTKISAKRKLGLKSDAELYEYARSHQLTS</sequence>
<dbReference type="PANTHER" id="PTHR43214:SF17">
    <property type="entry name" value="TRANSCRIPTIONAL REGULATORY PROTEIN RCSB"/>
    <property type="match status" value="1"/>
</dbReference>
<dbReference type="PRINTS" id="PR00038">
    <property type="entry name" value="HTHLUXR"/>
</dbReference>
<evidence type="ECO:0000256" key="2">
    <source>
        <dbReference type="ARBA" id="ARBA00023125"/>
    </source>
</evidence>
<dbReference type="GO" id="GO:0000160">
    <property type="term" value="P:phosphorelay signal transduction system"/>
    <property type="evidence" value="ECO:0007669"/>
    <property type="project" value="InterPro"/>
</dbReference>